<dbReference type="EMBL" id="DF973266">
    <property type="protein sequence ID" value="GAU23266.1"/>
    <property type="molecule type" value="Genomic_DNA"/>
</dbReference>
<accession>A0A2Z6LW99</accession>
<name>A0A2Z6LW99_TRISU</name>
<proteinExistence type="predicted"/>
<keyword evidence="2" id="KW-1185">Reference proteome</keyword>
<gene>
    <name evidence="1" type="ORF">TSUD_281590</name>
</gene>
<dbReference type="Proteomes" id="UP000242715">
    <property type="component" value="Unassembled WGS sequence"/>
</dbReference>
<reference evidence="2" key="1">
    <citation type="journal article" date="2017" name="Front. Plant Sci.">
        <title>Climate Clever Clovers: New Paradigm to Reduce the Environmental Footprint of Ruminants by Breeding Low Methanogenic Forages Utilizing Haplotype Variation.</title>
        <authorList>
            <person name="Kaur P."/>
            <person name="Appels R."/>
            <person name="Bayer P.E."/>
            <person name="Keeble-Gagnere G."/>
            <person name="Wang J."/>
            <person name="Hirakawa H."/>
            <person name="Shirasawa K."/>
            <person name="Vercoe P."/>
            <person name="Stefanova K."/>
            <person name="Durmic Z."/>
            <person name="Nichols P."/>
            <person name="Revell C."/>
            <person name="Isobe S.N."/>
            <person name="Edwards D."/>
            <person name="Erskine W."/>
        </authorList>
    </citation>
    <scope>NUCLEOTIDE SEQUENCE [LARGE SCALE GENOMIC DNA]</scope>
    <source>
        <strain evidence="2">cv. Daliak</strain>
    </source>
</reference>
<organism evidence="1 2">
    <name type="scientific">Trifolium subterraneum</name>
    <name type="common">Subterranean clover</name>
    <dbReference type="NCBI Taxonomy" id="3900"/>
    <lineage>
        <taxon>Eukaryota</taxon>
        <taxon>Viridiplantae</taxon>
        <taxon>Streptophyta</taxon>
        <taxon>Embryophyta</taxon>
        <taxon>Tracheophyta</taxon>
        <taxon>Spermatophyta</taxon>
        <taxon>Magnoliopsida</taxon>
        <taxon>eudicotyledons</taxon>
        <taxon>Gunneridae</taxon>
        <taxon>Pentapetalae</taxon>
        <taxon>rosids</taxon>
        <taxon>fabids</taxon>
        <taxon>Fabales</taxon>
        <taxon>Fabaceae</taxon>
        <taxon>Papilionoideae</taxon>
        <taxon>50 kb inversion clade</taxon>
        <taxon>NPAAA clade</taxon>
        <taxon>Hologalegina</taxon>
        <taxon>IRL clade</taxon>
        <taxon>Trifolieae</taxon>
        <taxon>Trifolium</taxon>
    </lineage>
</organism>
<sequence>MKKKSKEAKKVYVQAKTSATAQINPKIVETRVVNIVNVETDDDIGEERPIVELEQPRVQALNTPPTILPHSTDKSQEQVVSSNQFAALGDLVNVEDGQ</sequence>
<evidence type="ECO:0000313" key="1">
    <source>
        <dbReference type="EMBL" id="GAU23266.1"/>
    </source>
</evidence>
<protein>
    <submittedName>
        <fullName evidence="1">Uncharacterized protein</fullName>
    </submittedName>
</protein>
<dbReference type="AlphaFoldDB" id="A0A2Z6LW99"/>
<evidence type="ECO:0000313" key="2">
    <source>
        <dbReference type="Proteomes" id="UP000242715"/>
    </source>
</evidence>